<proteinExistence type="inferred from homology"/>
<protein>
    <submittedName>
        <fullName evidence="7">Aldehyde-activating protein</fullName>
    </submittedName>
</protein>
<dbReference type="PROSITE" id="PS51891">
    <property type="entry name" value="CENP_V_GFA"/>
    <property type="match status" value="1"/>
</dbReference>
<keyword evidence="2" id="KW-0479">Metal-binding</keyword>
<name>A0A1E5XUT6_9HYPH</name>
<dbReference type="AlphaFoldDB" id="A0A1E5XUT6"/>
<evidence type="ECO:0000259" key="6">
    <source>
        <dbReference type="PROSITE" id="PS51891"/>
    </source>
</evidence>
<dbReference type="InterPro" id="IPR006913">
    <property type="entry name" value="CENP-V/GFA"/>
</dbReference>
<keyword evidence="8" id="KW-1185">Reference proteome</keyword>
<evidence type="ECO:0000256" key="3">
    <source>
        <dbReference type="ARBA" id="ARBA00022833"/>
    </source>
</evidence>
<keyword evidence="3" id="KW-0862">Zinc</keyword>
<dbReference type="Pfam" id="PF04828">
    <property type="entry name" value="GFA"/>
    <property type="match status" value="1"/>
</dbReference>
<evidence type="ECO:0000256" key="2">
    <source>
        <dbReference type="ARBA" id="ARBA00022723"/>
    </source>
</evidence>
<keyword evidence="4" id="KW-0456">Lyase</keyword>
<feature type="region of interest" description="Disordered" evidence="5">
    <location>
        <begin position="149"/>
        <end position="170"/>
    </location>
</feature>
<gene>
    <name evidence="7" type="ORF">VW23_011970</name>
</gene>
<reference evidence="7 8" key="1">
    <citation type="journal article" date="2015" name="Genome Announc.">
        <title>Genome Assemblies of Three Soil-Associated Devosia species: D. insulae, D. limi, and D. soli.</title>
        <authorList>
            <person name="Hassan Y.I."/>
            <person name="Lepp D."/>
            <person name="Zhou T."/>
        </authorList>
    </citation>
    <scope>NUCLEOTIDE SEQUENCE [LARGE SCALE GENOMIC DNA]</scope>
    <source>
        <strain evidence="7 8">DS-56</strain>
    </source>
</reference>
<dbReference type="EMBL" id="LAJE02000074">
    <property type="protein sequence ID" value="OEO32353.1"/>
    <property type="molecule type" value="Genomic_DNA"/>
</dbReference>
<organism evidence="7 8">
    <name type="scientific">Devosia insulae DS-56</name>
    <dbReference type="NCBI Taxonomy" id="1116389"/>
    <lineage>
        <taxon>Bacteria</taxon>
        <taxon>Pseudomonadati</taxon>
        <taxon>Pseudomonadota</taxon>
        <taxon>Alphaproteobacteria</taxon>
        <taxon>Hyphomicrobiales</taxon>
        <taxon>Devosiaceae</taxon>
        <taxon>Devosia</taxon>
    </lineage>
</organism>
<comment type="caution">
    <text evidence="7">The sequence shown here is derived from an EMBL/GenBank/DDBJ whole genome shotgun (WGS) entry which is preliminary data.</text>
</comment>
<dbReference type="Proteomes" id="UP000095463">
    <property type="component" value="Unassembled WGS sequence"/>
</dbReference>
<dbReference type="PANTHER" id="PTHR33337">
    <property type="entry name" value="GFA DOMAIN-CONTAINING PROTEIN"/>
    <property type="match status" value="1"/>
</dbReference>
<dbReference type="GO" id="GO:0046872">
    <property type="term" value="F:metal ion binding"/>
    <property type="evidence" value="ECO:0007669"/>
    <property type="project" value="UniProtKB-KW"/>
</dbReference>
<evidence type="ECO:0000256" key="1">
    <source>
        <dbReference type="ARBA" id="ARBA00005495"/>
    </source>
</evidence>
<evidence type="ECO:0000313" key="7">
    <source>
        <dbReference type="EMBL" id="OEO32353.1"/>
    </source>
</evidence>
<dbReference type="SUPFAM" id="SSF51316">
    <property type="entry name" value="Mss4-like"/>
    <property type="match status" value="1"/>
</dbReference>
<accession>A0A1E5XUT6</accession>
<dbReference type="GO" id="GO:0016846">
    <property type="term" value="F:carbon-sulfur lyase activity"/>
    <property type="evidence" value="ECO:0007669"/>
    <property type="project" value="InterPro"/>
</dbReference>
<evidence type="ECO:0000256" key="5">
    <source>
        <dbReference type="SAM" id="MobiDB-lite"/>
    </source>
</evidence>
<dbReference type="InterPro" id="IPR011057">
    <property type="entry name" value="Mss4-like_sf"/>
</dbReference>
<sequence length="170" mass="18705">MSDDSYRFREYSGGCQCGAVRFHATELRDNPHFCHCRMCQKASGNVFVDLVGIRHEHLTWTRGKPSEFNSSDVAARGFCSNCGTPLYYRSLGGPHVSMTIGSFDQPHLIPILYEMGLEGRHPSLLPLPGAEQIGTTEEGDGVEAVARVRASNHQHPDHDTEVWVPGGSHG</sequence>
<dbReference type="Gene3D" id="3.90.1590.10">
    <property type="entry name" value="glutathione-dependent formaldehyde- activating enzyme (gfa)"/>
    <property type="match status" value="1"/>
</dbReference>
<comment type="similarity">
    <text evidence="1">Belongs to the Gfa family.</text>
</comment>
<evidence type="ECO:0000313" key="8">
    <source>
        <dbReference type="Proteomes" id="UP000095463"/>
    </source>
</evidence>
<dbReference type="PANTHER" id="PTHR33337:SF40">
    <property type="entry name" value="CENP-V_GFA DOMAIN-CONTAINING PROTEIN-RELATED"/>
    <property type="match status" value="1"/>
</dbReference>
<dbReference type="RefSeq" id="WP_069908487.1">
    <property type="nucleotide sequence ID" value="NZ_LAJE02000074.1"/>
</dbReference>
<evidence type="ECO:0000256" key="4">
    <source>
        <dbReference type="ARBA" id="ARBA00023239"/>
    </source>
</evidence>
<feature type="domain" description="CENP-V/GFA" evidence="6">
    <location>
        <begin position="11"/>
        <end position="114"/>
    </location>
</feature>